<evidence type="ECO:0008006" key="2">
    <source>
        <dbReference type="Google" id="ProtNLM"/>
    </source>
</evidence>
<organism evidence="1">
    <name type="scientific">Deinococcus sonorensis KR-87</name>
    <dbReference type="NCBI Taxonomy" id="694439"/>
    <lineage>
        <taxon>Bacteria</taxon>
        <taxon>Thermotogati</taxon>
        <taxon>Deinococcota</taxon>
        <taxon>Deinococci</taxon>
        <taxon>Deinococcales</taxon>
        <taxon>Deinococcaceae</taxon>
        <taxon>Deinococcus</taxon>
    </lineage>
</organism>
<name>A0AAU7U9R5_9DEIO</name>
<evidence type="ECO:0000313" key="1">
    <source>
        <dbReference type="EMBL" id="XBV85128.1"/>
    </source>
</evidence>
<dbReference type="AlphaFoldDB" id="A0AAU7U9R5"/>
<dbReference type="EMBL" id="CP158299">
    <property type="protein sequence ID" value="XBV85128.1"/>
    <property type="molecule type" value="Genomic_DNA"/>
</dbReference>
<sequence length="186" mass="19924">MRRVPLLLLPALLAACAPRQDTFKPRIVITVPDGGGATSQTSFVVKGYVLDDKGVRSLKVQGVQVRLAGSEKIEPFSFKTLVSGTSADYRIEATDLSGNVTSLTLPVRVDRVAPAVTVTQLERDGKVIRVSGVAADNLRVAQVSVDGTRLNITPGARVEFYAETTGQFADIEVRDSAGNTVKRRAQ</sequence>
<reference evidence="1" key="1">
    <citation type="submission" date="2024-06" db="EMBL/GenBank/DDBJ databases">
        <title>Draft Genome Sequence of Deinococcus sonorensis Type Strain KR-87, a Biofilm Producing Representative of the Genus Deinococcus.</title>
        <authorList>
            <person name="Boren L.S."/>
            <person name="Grosso R.A."/>
            <person name="Hugenberg-Cox A.N."/>
            <person name="Hill J.T.E."/>
            <person name="Albert C.M."/>
            <person name="Tuohy J.M."/>
        </authorList>
    </citation>
    <scope>NUCLEOTIDE SEQUENCE</scope>
    <source>
        <strain evidence="1">KR-87</strain>
    </source>
</reference>
<accession>A0AAU7U9R5</accession>
<protein>
    <recommendedName>
        <fullName evidence="2">Lipoprotein</fullName>
    </recommendedName>
</protein>
<dbReference type="PROSITE" id="PS51257">
    <property type="entry name" value="PROKAR_LIPOPROTEIN"/>
    <property type="match status" value="1"/>
</dbReference>
<gene>
    <name evidence="1" type="ORF">ABOD76_17045</name>
</gene>
<dbReference type="KEGG" id="dsc:ABOD76_17045"/>
<proteinExistence type="predicted"/>
<dbReference type="RefSeq" id="WP_350243165.1">
    <property type="nucleotide sequence ID" value="NZ_CP158299.1"/>
</dbReference>